<dbReference type="EMBL" id="BMAU01021349">
    <property type="protein sequence ID" value="GFY18682.1"/>
    <property type="molecule type" value="Genomic_DNA"/>
</dbReference>
<protein>
    <submittedName>
        <fullName evidence="1">Transposable element Tcb1 transposase</fullName>
    </submittedName>
</protein>
<keyword evidence="2" id="KW-1185">Reference proteome</keyword>
<dbReference type="GO" id="GO:0003676">
    <property type="term" value="F:nucleic acid binding"/>
    <property type="evidence" value="ECO:0007669"/>
    <property type="project" value="InterPro"/>
</dbReference>
<evidence type="ECO:0000313" key="2">
    <source>
        <dbReference type="Proteomes" id="UP000887159"/>
    </source>
</evidence>
<comment type="caution">
    <text evidence="1">The sequence shown here is derived from an EMBL/GenBank/DDBJ whole genome shotgun (WGS) entry which is preliminary data.</text>
</comment>
<dbReference type="Proteomes" id="UP000887159">
    <property type="component" value="Unassembled WGS sequence"/>
</dbReference>
<gene>
    <name evidence="1" type="primary">NCL1_17827</name>
    <name evidence="1" type="ORF">TNCV_2399061</name>
</gene>
<accession>A0A8X6VHD2</accession>
<reference evidence="1" key="1">
    <citation type="submission" date="2020-08" db="EMBL/GenBank/DDBJ databases">
        <title>Multicomponent nature underlies the extraordinary mechanical properties of spider dragline silk.</title>
        <authorList>
            <person name="Kono N."/>
            <person name="Nakamura H."/>
            <person name="Mori M."/>
            <person name="Yoshida Y."/>
            <person name="Ohtoshi R."/>
            <person name="Malay A.D."/>
            <person name="Moran D.A.P."/>
            <person name="Tomita M."/>
            <person name="Numata K."/>
            <person name="Arakawa K."/>
        </authorList>
    </citation>
    <scope>NUCLEOTIDE SEQUENCE</scope>
</reference>
<dbReference type="AlphaFoldDB" id="A0A8X6VHD2"/>
<proteinExistence type="predicted"/>
<sequence>MKLDCSGMKPGRLLRRARERESKFNLNSDDNRVRVWRPHGKRLSPAFALQRHAVRTAGAMVWGVIAYTTSSPPSIDPCHHDSPVILQPRVAIHATAPRSHFSTRQCSASHGKGVTILSPHCYYPSFAYPIPRFVSN</sequence>
<dbReference type="Gene3D" id="3.30.420.10">
    <property type="entry name" value="Ribonuclease H-like superfamily/Ribonuclease H"/>
    <property type="match status" value="1"/>
</dbReference>
<name>A0A8X6VHD2_TRICX</name>
<organism evidence="1 2">
    <name type="scientific">Trichonephila clavipes</name>
    <name type="common">Golden silk orbweaver</name>
    <name type="synonym">Nephila clavipes</name>
    <dbReference type="NCBI Taxonomy" id="2585209"/>
    <lineage>
        <taxon>Eukaryota</taxon>
        <taxon>Metazoa</taxon>
        <taxon>Ecdysozoa</taxon>
        <taxon>Arthropoda</taxon>
        <taxon>Chelicerata</taxon>
        <taxon>Arachnida</taxon>
        <taxon>Araneae</taxon>
        <taxon>Araneomorphae</taxon>
        <taxon>Entelegynae</taxon>
        <taxon>Araneoidea</taxon>
        <taxon>Nephilidae</taxon>
        <taxon>Trichonephila</taxon>
    </lineage>
</organism>
<evidence type="ECO:0000313" key="1">
    <source>
        <dbReference type="EMBL" id="GFY18682.1"/>
    </source>
</evidence>
<dbReference type="InterPro" id="IPR036397">
    <property type="entry name" value="RNaseH_sf"/>
</dbReference>